<sequence length="105" mass="11322">MDDMTSIDALEVRAMGQAVDGVGERLVAVAGEIRTWEYEGRGAVEGAVMCDVMLAVTARAWEVTVDGLGQLVREFGHDLRTAAGDFVAVDQDIAERVRGVGKPWE</sequence>
<dbReference type="EMBL" id="JACHMF010000001">
    <property type="protein sequence ID" value="MBB4698006.1"/>
    <property type="molecule type" value="Genomic_DNA"/>
</dbReference>
<keyword evidence="2" id="KW-1185">Reference proteome</keyword>
<dbReference type="RefSeq" id="WP_184956064.1">
    <property type="nucleotide sequence ID" value="NZ_BOMC01000025.1"/>
</dbReference>
<dbReference type="AlphaFoldDB" id="A0A7W7G8J3"/>
<proteinExistence type="predicted"/>
<evidence type="ECO:0000313" key="2">
    <source>
        <dbReference type="Proteomes" id="UP000542742"/>
    </source>
</evidence>
<name>A0A7W7G8J3_9ACTN</name>
<comment type="caution">
    <text evidence="1">The sequence shown here is derived from an EMBL/GenBank/DDBJ whole genome shotgun (WGS) entry which is preliminary data.</text>
</comment>
<organism evidence="1 2">
    <name type="scientific">Paractinoplanes abujensis</name>
    <dbReference type="NCBI Taxonomy" id="882441"/>
    <lineage>
        <taxon>Bacteria</taxon>
        <taxon>Bacillati</taxon>
        <taxon>Actinomycetota</taxon>
        <taxon>Actinomycetes</taxon>
        <taxon>Micromonosporales</taxon>
        <taxon>Micromonosporaceae</taxon>
        <taxon>Paractinoplanes</taxon>
    </lineage>
</organism>
<gene>
    <name evidence="1" type="ORF">BKA14_008154</name>
</gene>
<accession>A0A7W7G8J3</accession>
<evidence type="ECO:0000313" key="1">
    <source>
        <dbReference type="EMBL" id="MBB4698006.1"/>
    </source>
</evidence>
<reference evidence="1 2" key="1">
    <citation type="submission" date="2020-08" db="EMBL/GenBank/DDBJ databases">
        <title>Sequencing the genomes of 1000 actinobacteria strains.</title>
        <authorList>
            <person name="Klenk H.-P."/>
        </authorList>
    </citation>
    <scope>NUCLEOTIDE SEQUENCE [LARGE SCALE GENOMIC DNA]</scope>
    <source>
        <strain evidence="1 2">DSM 45518</strain>
    </source>
</reference>
<protein>
    <recommendedName>
        <fullName evidence="3">Excreted virulence factor EspC (Type VII ESX diderm)</fullName>
    </recommendedName>
</protein>
<evidence type="ECO:0008006" key="3">
    <source>
        <dbReference type="Google" id="ProtNLM"/>
    </source>
</evidence>
<dbReference type="Proteomes" id="UP000542742">
    <property type="component" value="Unassembled WGS sequence"/>
</dbReference>